<dbReference type="EMBL" id="CAKXAJ010026487">
    <property type="protein sequence ID" value="CAH2269026.1"/>
    <property type="molecule type" value="Genomic_DNA"/>
</dbReference>
<evidence type="ECO:0000313" key="1">
    <source>
        <dbReference type="EMBL" id="CAH2269026.1"/>
    </source>
</evidence>
<accession>A0A8S4SPY6</accession>
<gene>
    <name evidence="1" type="primary">jg16050</name>
    <name evidence="1" type="ORF">PAEG_LOCUS27324</name>
</gene>
<evidence type="ECO:0000313" key="2">
    <source>
        <dbReference type="Proteomes" id="UP000838756"/>
    </source>
</evidence>
<organism evidence="1 2">
    <name type="scientific">Pararge aegeria aegeria</name>
    <dbReference type="NCBI Taxonomy" id="348720"/>
    <lineage>
        <taxon>Eukaryota</taxon>
        <taxon>Metazoa</taxon>
        <taxon>Ecdysozoa</taxon>
        <taxon>Arthropoda</taxon>
        <taxon>Hexapoda</taxon>
        <taxon>Insecta</taxon>
        <taxon>Pterygota</taxon>
        <taxon>Neoptera</taxon>
        <taxon>Endopterygota</taxon>
        <taxon>Lepidoptera</taxon>
        <taxon>Glossata</taxon>
        <taxon>Ditrysia</taxon>
        <taxon>Papilionoidea</taxon>
        <taxon>Nymphalidae</taxon>
        <taxon>Satyrinae</taxon>
        <taxon>Satyrini</taxon>
        <taxon>Parargina</taxon>
        <taxon>Pararge</taxon>
    </lineage>
</organism>
<name>A0A8S4SPY6_9NEOP</name>
<comment type="caution">
    <text evidence="1">The sequence shown here is derived from an EMBL/GenBank/DDBJ whole genome shotgun (WGS) entry which is preliminary data.</text>
</comment>
<proteinExistence type="predicted"/>
<dbReference type="Proteomes" id="UP000838756">
    <property type="component" value="Unassembled WGS sequence"/>
</dbReference>
<dbReference type="AlphaFoldDB" id="A0A8S4SPY6"/>
<protein>
    <submittedName>
        <fullName evidence="1">Jg16050 protein</fullName>
    </submittedName>
</protein>
<sequence length="97" mass="10659">MGGAHSSEKRWTLGCWNGDPAQVNAVFVGPQRGGQTTSSESLGAAGNKRPRTVDFGTLYERPMSGSGLQLVEIMMMMRLTIWHKQILKLTQVLDLLL</sequence>
<dbReference type="OrthoDB" id="6938952at2759"/>
<reference evidence="1" key="1">
    <citation type="submission" date="2022-03" db="EMBL/GenBank/DDBJ databases">
        <authorList>
            <person name="Lindestad O."/>
        </authorList>
    </citation>
    <scope>NUCLEOTIDE SEQUENCE</scope>
</reference>
<keyword evidence="2" id="KW-1185">Reference proteome</keyword>